<dbReference type="Proteomes" id="UP000821866">
    <property type="component" value="Unassembled WGS sequence"/>
</dbReference>
<evidence type="ECO:0000256" key="1">
    <source>
        <dbReference type="SAM" id="MobiDB-lite"/>
    </source>
</evidence>
<gene>
    <name evidence="2" type="ORF">HPB51_023912</name>
</gene>
<evidence type="ECO:0000313" key="3">
    <source>
        <dbReference type="Proteomes" id="UP000821866"/>
    </source>
</evidence>
<name>A0A9J6DY57_RHIMP</name>
<evidence type="ECO:0000313" key="2">
    <source>
        <dbReference type="EMBL" id="KAH8026672.1"/>
    </source>
</evidence>
<sequence length="216" mass="22912">MQRPAQHSTPTTTDALSVSPASSGRTTDTAPPPLSTSGYITSPAPTAIQQHAAFLNSAYGPAMRNAGSVSATSSMITMQTPKPESSNAALALKSTTPAAVPTMSAPGIPIGNFECVDKRVSTSIVPPIAEVFPSITSADDSWTERTSRRYRSTKTIRDPLKAAGTPSVPIENLPRPPAVLLAHHRRNPTSTWKTNAETASVRPACYHNWLPQIFLP</sequence>
<dbReference type="AlphaFoldDB" id="A0A9J6DY57"/>
<dbReference type="EMBL" id="JABSTU010000007">
    <property type="protein sequence ID" value="KAH8026672.1"/>
    <property type="molecule type" value="Genomic_DNA"/>
</dbReference>
<comment type="caution">
    <text evidence="2">The sequence shown here is derived from an EMBL/GenBank/DDBJ whole genome shotgun (WGS) entry which is preliminary data.</text>
</comment>
<feature type="region of interest" description="Disordered" evidence="1">
    <location>
        <begin position="1"/>
        <end position="42"/>
    </location>
</feature>
<reference evidence="2" key="2">
    <citation type="submission" date="2021-09" db="EMBL/GenBank/DDBJ databases">
        <authorList>
            <person name="Jia N."/>
            <person name="Wang J."/>
            <person name="Shi W."/>
            <person name="Du L."/>
            <person name="Sun Y."/>
            <person name="Zhan W."/>
            <person name="Jiang J."/>
            <person name="Wang Q."/>
            <person name="Zhang B."/>
            <person name="Ji P."/>
            <person name="Sakyi L.B."/>
            <person name="Cui X."/>
            <person name="Yuan T."/>
            <person name="Jiang B."/>
            <person name="Yang W."/>
            <person name="Lam T.T.-Y."/>
            <person name="Chang Q."/>
            <person name="Ding S."/>
            <person name="Wang X."/>
            <person name="Zhu J."/>
            <person name="Ruan X."/>
            <person name="Zhao L."/>
            <person name="Wei J."/>
            <person name="Que T."/>
            <person name="Du C."/>
            <person name="Cheng J."/>
            <person name="Dai P."/>
            <person name="Han X."/>
            <person name="Huang E."/>
            <person name="Gao Y."/>
            <person name="Liu J."/>
            <person name="Shao H."/>
            <person name="Ye R."/>
            <person name="Li L."/>
            <person name="Wei W."/>
            <person name="Wang X."/>
            <person name="Wang C."/>
            <person name="Huo Q."/>
            <person name="Li W."/>
            <person name="Guo W."/>
            <person name="Chen H."/>
            <person name="Chen S."/>
            <person name="Zhou L."/>
            <person name="Zhou L."/>
            <person name="Ni X."/>
            <person name="Tian J."/>
            <person name="Zhou Y."/>
            <person name="Sheng Y."/>
            <person name="Liu T."/>
            <person name="Pan Y."/>
            <person name="Xia L."/>
            <person name="Li J."/>
            <person name="Zhao F."/>
            <person name="Cao W."/>
        </authorList>
    </citation>
    <scope>NUCLEOTIDE SEQUENCE</scope>
    <source>
        <strain evidence="2">Rmic-2018</strain>
        <tissue evidence="2">Larvae</tissue>
    </source>
</reference>
<organism evidence="2 3">
    <name type="scientific">Rhipicephalus microplus</name>
    <name type="common">Cattle tick</name>
    <name type="synonym">Boophilus microplus</name>
    <dbReference type="NCBI Taxonomy" id="6941"/>
    <lineage>
        <taxon>Eukaryota</taxon>
        <taxon>Metazoa</taxon>
        <taxon>Ecdysozoa</taxon>
        <taxon>Arthropoda</taxon>
        <taxon>Chelicerata</taxon>
        <taxon>Arachnida</taxon>
        <taxon>Acari</taxon>
        <taxon>Parasitiformes</taxon>
        <taxon>Ixodida</taxon>
        <taxon>Ixodoidea</taxon>
        <taxon>Ixodidae</taxon>
        <taxon>Rhipicephalinae</taxon>
        <taxon>Rhipicephalus</taxon>
        <taxon>Boophilus</taxon>
    </lineage>
</organism>
<proteinExistence type="predicted"/>
<protein>
    <submittedName>
        <fullName evidence="2">Uncharacterized protein</fullName>
    </submittedName>
</protein>
<reference evidence="2" key="1">
    <citation type="journal article" date="2020" name="Cell">
        <title>Large-Scale Comparative Analyses of Tick Genomes Elucidate Their Genetic Diversity and Vector Capacities.</title>
        <authorList>
            <consortium name="Tick Genome and Microbiome Consortium (TIGMIC)"/>
            <person name="Jia N."/>
            <person name="Wang J."/>
            <person name="Shi W."/>
            <person name="Du L."/>
            <person name="Sun Y."/>
            <person name="Zhan W."/>
            <person name="Jiang J.F."/>
            <person name="Wang Q."/>
            <person name="Zhang B."/>
            <person name="Ji P."/>
            <person name="Bell-Sakyi L."/>
            <person name="Cui X.M."/>
            <person name="Yuan T.T."/>
            <person name="Jiang B.G."/>
            <person name="Yang W.F."/>
            <person name="Lam T.T."/>
            <person name="Chang Q.C."/>
            <person name="Ding S.J."/>
            <person name="Wang X.J."/>
            <person name="Zhu J.G."/>
            <person name="Ruan X.D."/>
            <person name="Zhao L."/>
            <person name="Wei J.T."/>
            <person name="Ye R.Z."/>
            <person name="Que T.C."/>
            <person name="Du C.H."/>
            <person name="Zhou Y.H."/>
            <person name="Cheng J.X."/>
            <person name="Dai P.F."/>
            <person name="Guo W.B."/>
            <person name="Han X.H."/>
            <person name="Huang E.J."/>
            <person name="Li L.F."/>
            <person name="Wei W."/>
            <person name="Gao Y.C."/>
            <person name="Liu J.Z."/>
            <person name="Shao H.Z."/>
            <person name="Wang X."/>
            <person name="Wang C.C."/>
            <person name="Yang T.C."/>
            <person name="Huo Q.B."/>
            <person name="Li W."/>
            <person name="Chen H.Y."/>
            <person name="Chen S.E."/>
            <person name="Zhou L.G."/>
            <person name="Ni X.B."/>
            <person name="Tian J.H."/>
            <person name="Sheng Y."/>
            <person name="Liu T."/>
            <person name="Pan Y.S."/>
            <person name="Xia L.Y."/>
            <person name="Li J."/>
            <person name="Zhao F."/>
            <person name="Cao W.C."/>
        </authorList>
    </citation>
    <scope>NUCLEOTIDE SEQUENCE</scope>
    <source>
        <strain evidence="2">Rmic-2018</strain>
    </source>
</reference>
<accession>A0A9J6DY57</accession>
<keyword evidence="3" id="KW-1185">Reference proteome</keyword>